<gene>
    <name evidence="1" type="ORF">H9889_05940</name>
</gene>
<evidence type="ECO:0000313" key="1">
    <source>
        <dbReference type="EMBL" id="HIW06850.1"/>
    </source>
</evidence>
<comment type="caution">
    <text evidence="1">The sequence shown here is derived from an EMBL/GenBank/DDBJ whole genome shotgun (WGS) entry which is preliminary data.</text>
</comment>
<evidence type="ECO:0000313" key="2">
    <source>
        <dbReference type="Proteomes" id="UP000823934"/>
    </source>
</evidence>
<organism evidence="1 2">
    <name type="scientific">Candidatus Ignatzschineria merdigallinarum</name>
    <dbReference type="NCBI Taxonomy" id="2838621"/>
    <lineage>
        <taxon>Bacteria</taxon>
        <taxon>Pseudomonadati</taxon>
        <taxon>Pseudomonadota</taxon>
        <taxon>Gammaproteobacteria</taxon>
        <taxon>Cardiobacteriales</taxon>
        <taxon>Ignatzschineriaceae</taxon>
        <taxon>Ignatzschineria</taxon>
    </lineage>
</organism>
<accession>A0A9D1Q4Y3</accession>
<dbReference type="Proteomes" id="UP000823934">
    <property type="component" value="Unassembled WGS sequence"/>
</dbReference>
<dbReference type="EMBL" id="DXHP01000130">
    <property type="protein sequence ID" value="HIW06850.1"/>
    <property type="molecule type" value="Genomic_DNA"/>
</dbReference>
<protein>
    <submittedName>
        <fullName evidence="1">Uncharacterized protein</fullName>
    </submittedName>
</protein>
<dbReference type="AlphaFoldDB" id="A0A9D1Q4Y3"/>
<reference evidence="1" key="2">
    <citation type="submission" date="2021-04" db="EMBL/GenBank/DDBJ databases">
        <authorList>
            <person name="Gilroy R."/>
        </authorList>
    </citation>
    <scope>NUCLEOTIDE SEQUENCE</scope>
    <source>
        <strain evidence="1">CHK160-9182</strain>
    </source>
</reference>
<sequence>MKKVWLGIGSAVILAAGIGGYFYSENDNAATQAAKLALKNHPLMTATYAEEEFQSIGASYSTVMCDFKINGMSALFPKNVIEDNRRGNINSRTDNSVMDAELLIDYGKNRLTVDAMAPIHYPRDGTYFFCEGRALGEAFHLNVSGKNDPFAYSGKSSTQVITNWNEPANTPEVDYQDVDWIIYKSKGDEENLEITYKDTKTFNDSLLPDVSVSTDFYFEKTDNDLPSQIFWRDSEPFEETPENMALLWDAYDEILTAFESQKQSEVIKALEMAFIQSELIIGRPDDLIFTNYRLQDYQENWDQYGFKRAHEDKLEDYELQIADHKKLFKLVLKTNNEFEPVHFALPGEEDRYIIYHFYFTMIDGQPKVAFLERKVIVI</sequence>
<name>A0A9D1Q4Y3_9GAMM</name>
<proteinExistence type="predicted"/>
<reference evidence="1" key="1">
    <citation type="journal article" date="2021" name="PeerJ">
        <title>Extensive microbial diversity within the chicken gut microbiome revealed by metagenomics and culture.</title>
        <authorList>
            <person name="Gilroy R."/>
            <person name="Ravi A."/>
            <person name="Getino M."/>
            <person name="Pursley I."/>
            <person name="Horton D.L."/>
            <person name="Alikhan N.F."/>
            <person name="Baker D."/>
            <person name="Gharbi K."/>
            <person name="Hall N."/>
            <person name="Watson M."/>
            <person name="Adriaenssens E.M."/>
            <person name="Foster-Nyarko E."/>
            <person name="Jarju S."/>
            <person name="Secka A."/>
            <person name="Antonio M."/>
            <person name="Oren A."/>
            <person name="Chaudhuri R.R."/>
            <person name="La Ragione R."/>
            <person name="Hildebrand F."/>
            <person name="Pallen M.J."/>
        </authorList>
    </citation>
    <scope>NUCLEOTIDE SEQUENCE</scope>
    <source>
        <strain evidence="1">CHK160-9182</strain>
    </source>
</reference>